<feature type="domain" description="CHAT" evidence="4">
    <location>
        <begin position="614"/>
        <end position="893"/>
    </location>
</feature>
<dbReference type="PROSITE" id="PS50005">
    <property type="entry name" value="TPR"/>
    <property type="match status" value="3"/>
</dbReference>
<accession>A0ABZ0TH52</accession>
<proteinExistence type="predicted"/>
<dbReference type="Pfam" id="PF13424">
    <property type="entry name" value="TPR_12"/>
    <property type="match status" value="1"/>
</dbReference>
<keyword evidence="3" id="KW-0732">Signal</keyword>
<keyword evidence="2" id="KW-1133">Transmembrane helix</keyword>
<evidence type="ECO:0000256" key="2">
    <source>
        <dbReference type="SAM" id="Phobius"/>
    </source>
</evidence>
<evidence type="ECO:0000259" key="4">
    <source>
        <dbReference type="Pfam" id="PF12770"/>
    </source>
</evidence>
<keyword evidence="2" id="KW-0472">Membrane</keyword>
<feature type="transmembrane region" description="Helical" evidence="2">
    <location>
        <begin position="902"/>
        <end position="920"/>
    </location>
</feature>
<organism evidence="5 6">
    <name type="scientific">Mucilaginibacter sabulilitoris</name>
    <dbReference type="NCBI Taxonomy" id="1173583"/>
    <lineage>
        <taxon>Bacteria</taxon>
        <taxon>Pseudomonadati</taxon>
        <taxon>Bacteroidota</taxon>
        <taxon>Sphingobacteriia</taxon>
        <taxon>Sphingobacteriales</taxon>
        <taxon>Sphingobacteriaceae</taxon>
        <taxon>Mucilaginibacter</taxon>
    </lineage>
</organism>
<dbReference type="RefSeq" id="WP_321560729.1">
    <property type="nucleotide sequence ID" value="NZ_CP139558.1"/>
</dbReference>
<evidence type="ECO:0000313" key="6">
    <source>
        <dbReference type="Proteomes" id="UP001324380"/>
    </source>
</evidence>
<gene>
    <name evidence="5" type="ORF">SNE25_19800</name>
</gene>
<dbReference type="InterPro" id="IPR024983">
    <property type="entry name" value="CHAT_dom"/>
</dbReference>
<dbReference type="SUPFAM" id="SSF48452">
    <property type="entry name" value="TPR-like"/>
    <property type="match status" value="1"/>
</dbReference>
<name>A0ABZ0TH52_9SPHI</name>
<feature type="repeat" description="TPR" evidence="1">
    <location>
        <begin position="201"/>
        <end position="234"/>
    </location>
</feature>
<evidence type="ECO:0000256" key="1">
    <source>
        <dbReference type="PROSITE-ProRule" id="PRU00339"/>
    </source>
</evidence>
<dbReference type="Pfam" id="PF13432">
    <property type="entry name" value="TPR_16"/>
    <property type="match status" value="1"/>
</dbReference>
<dbReference type="SMART" id="SM00028">
    <property type="entry name" value="TPR"/>
    <property type="match status" value="6"/>
</dbReference>
<dbReference type="InterPro" id="IPR019734">
    <property type="entry name" value="TPR_rpt"/>
</dbReference>
<evidence type="ECO:0000313" key="5">
    <source>
        <dbReference type="EMBL" id="WPU91563.1"/>
    </source>
</evidence>
<dbReference type="Pfam" id="PF12770">
    <property type="entry name" value="CHAT"/>
    <property type="match status" value="1"/>
</dbReference>
<dbReference type="Proteomes" id="UP001324380">
    <property type="component" value="Chromosome"/>
</dbReference>
<dbReference type="Gene3D" id="1.25.40.10">
    <property type="entry name" value="Tetratricopeptide repeat domain"/>
    <property type="match status" value="2"/>
</dbReference>
<keyword evidence="2" id="KW-0812">Transmembrane</keyword>
<feature type="signal peptide" evidence="3">
    <location>
        <begin position="1"/>
        <end position="23"/>
    </location>
</feature>
<dbReference type="InterPro" id="IPR011990">
    <property type="entry name" value="TPR-like_helical_dom_sf"/>
</dbReference>
<feature type="repeat" description="TPR" evidence="1">
    <location>
        <begin position="159"/>
        <end position="192"/>
    </location>
</feature>
<dbReference type="PANTHER" id="PTHR10098">
    <property type="entry name" value="RAPSYN-RELATED"/>
    <property type="match status" value="1"/>
</dbReference>
<sequence length="934" mass="106150">MYSGRFILCMLFVWLFFRPAANAFQQSPNEYKRLFSYAEKLAAADNPTDKTDQQALTLYKRVIAILSQTNADAPYLFKTYVSTGAFLQVLNRSGEAIDYFQKSFILKKKLSALPDSVLFKPLLYCGNSYYQQDNPDSAAILYNQAKNIAEKFPTVSGIERLYNTLGVVAYSTGNYNKSIPYYEKAISMLQSQSSYETALLVTYKSNLASAYRRLKRYDEALKLYKGALSYHIETDKLLHNIGAVYLAMVQPAQAIDYLKSVKYEDKKKLNDLGKAYLQQNNYMAALGYLEKAQALNNKASKAHKNSDYGITLKYTGDAWVQQQQLIKGLDYYQRAIQNLLLDFRDYNIYTNPQNFNSVFNADELLETLLAKASAFKLLYAQNHNIKDLDASLQTFLCFYKLADHIERFYENDEARYLISSRKYAAHQLPIDICLQLYNLTHQKKYIEQAYFLDEENKASTLSLYLEESKLKTSSGVSQSLLHQEAVLKENITRISLQASGETDSLILNKLRYRINDYTIKLLAIQQKINQQTGFSQLTVQGNGINISLLQKNIPAQSAILSYHVGQVNILCFVITHNGFDFFTRPLTSNFMSVLKDFFREAQYREGNNNSKIRELGKNLYGQLIKPAEIFLAGKDALMIIPDDELNYLPFELLANDEGTNLLRKYSITYNYSCGILQNSNVNLANSQPGKLGIAPFNKRVNSLDMETPDWALLPASKQEIESMGGTSLFNEKATKQQFLNSAHQYGIIHLATHAYVNDLNPGKSYIAFYPAAPASGITYKLYQPEIYNLKLDKTALVILSACESGTGELIKGEGLMSLSRAFSYAGCNNIITSMWKADDASTAYISARLHAYLKKGHTITQALKEARLDYLNDDQIPSAKKASGYWAHLRLIGGFEKTEEHHYLFVWLLIIVVFCVILFIKRNLDRLKQPRLNQ</sequence>
<protein>
    <submittedName>
        <fullName evidence="5">CHAT domain-containing protein</fullName>
    </submittedName>
</protein>
<feature type="chain" id="PRO_5045112602" evidence="3">
    <location>
        <begin position="24"/>
        <end position="934"/>
    </location>
</feature>
<reference evidence="5 6" key="1">
    <citation type="submission" date="2023-11" db="EMBL/GenBank/DDBJ databases">
        <title>Analysis of the Genomes of Mucilaginibacter gossypii cycad 4 and M. sabulilitoris SNA2: microbes with the potential for plant growth promotion.</title>
        <authorList>
            <person name="Hirsch A.M."/>
            <person name="Humm E."/>
            <person name="Rubbi M."/>
            <person name="Del Vecchio G."/>
            <person name="Ha S.M."/>
            <person name="Pellegrini M."/>
            <person name="Gunsalus R.P."/>
        </authorList>
    </citation>
    <scope>NUCLEOTIDE SEQUENCE [LARGE SCALE GENOMIC DNA]</scope>
    <source>
        <strain evidence="5 6">SNA2</strain>
    </source>
</reference>
<keyword evidence="6" id="KW-1185">Reference proteome</keyword>
<evidence type="ECO:0000256" key="3">
    <source>
        <dbReference type="SAM" id="SignalP"/>
    </source>
</evidence>
<feature type="repeat" description="TPR" evidence="1">
    <location>
        <begin position="266"/>
        <end position="299"/>
    </location>
</feature>
<keyword evidence="1" id="KW-0802">TPR repeat</keyword>
<dbReference type="EMBL" id="CP139558">
    <property type="protein sequence ID" value="WPU91563.1"/>
    <property type="molecule type" value="Genomic_DNA"/>
</dbReference>